<dbReference type="PANTHER" id="PTHR33165:SF50">
    <property type="entry name" value="F-BOX DOMAIN-CONTAINING PROTEIN"/>
    <property type="match status" value="1"/>
</dbReference>
<proteinExistence type="predicted"/>
<evidence type="ECO:0000259" key="1">
    <source>
        <dbReference type="Pfam" id="PF03478"/>
    </source>
</evidence>
<accession>A0A8I6XPS6</accession>
<keyword evidence="3" id="KW-1185">Reference proteome</keyword>
<evidence type="ECO:0000313" key="2">
    <source>
        <dbReference type="EnsemblPlants" id="HORVU.MOREX.r3.2HG0194320.1"/>
    </source>
</evidence>
<dbReference type="Gramene" id="HORVU.MOREX.r3.2HG0194320.1">
    <property type="protein sequence ID" value="HORVU.MOREX.r3.2HG0194320.1"/>
    <property type="gene ID" value="HORVU.MOREX.r3.2HG0194320"/>
</dbReference>
<name>A0A8I6XPS6_HORVV</name>
<dbReference type="Proteomes" id="UP000011116">
    <property type="component" value="Chromosome 2H"/>
</dbReference>
<reference evidence="2" key="3">
    <citation type="submission" date="2022-01" db="UniProtKB">
        <authorList>
            <consortium name="EnsemblPlants"/>
        </authorList>
    </citation>
    <scope>IDENTIFICATION</scope>
    <source>
        <strain evidence="2">subsp. vulgare</strain>
    </source>
</reference>
<dbReference type="Gramene" id="HORVU.MOREX.r2.2HG0161190.1">
    <property type="protein sequence ID" value="HORVU.MOREX.r2.2HG0161190.1"/>
    <property type="gene ID" value="HORVU.MOREX.r2.2HG0161190"/>
</dbReference>
<reference evidence="2" key="2">
    <citation type="submission" date="2020-10" db="EMBL/GenBank/DDBJ databases">
        <authorList>
            <person name="Scholz U."/>
            <person name="Mascher M."/>
            <person name="Fiebig A."/>
        </authorList>
    </citation>
    <scope>NUCLEOTIDE SEQUENCE [LARGE SCALE GENOMIC DNA]</scope>
    <source>
        <strain evidence="2">cv. Morex</strain>
    </source>
</reference>
<dbReference type="AlphaFoldDB" id="A0A8I6XPS6"/>
<feature type="domain" description="KIB1-4 beta-propeller" evidence="1">
    <location>
        <begin position="90"/>
        <end position="339"/>
    </location>
</feature>
<organism evidence="2 3">
    <name type="scientific">Hordeum vulgare subsp. vulgare</name>
    <name type="common">Domesticated barley</name>
    <dbReference type="NCBI Taxonomy" id="112509"/>
    <lineage>
        <taxon>Eukaryota</taxon>
        <taxon>Viridiplantae</taxon>
        <taxon>Streptophyta</taxon>
        <taxon>Embryophyta</taxon>
        <taxon>Tracheophyta</taxon>
        <taxon>Spermatophyta</taxon>
        <taxon>Magnoliopsida</taxon>
        <taxon>Liliopsida</taxon>
        <taxon>Poales</taxon>
        <taxon>Poaceae</taxon>
        <taxon>BOP clade</taxon>
        <taxon>Pooideae</taxon>
        <taxon>Triticodae</taxon>
        <taxon>Triticeae</taxon>
        <taxon>Hordeinae</taxon>
        <taxon>Hordeum</taxon>
    </lineage>
</organism>
<dbReference type="InterPro" id="IPR005174">
    <property type="entry name" value="KIB1-4_b-propeller"/>
</dbReference>
<dbReference type="Pfam" id="PF03478">
    <property type="entry name" value="Beta-prop_KIB1-4"/>
    <property type="match status" value="1"/>
</dbReference>
<sequence>MTATSGDTSPWASLPADLVRLVGRRALASDVLDYVCLRATCGHWRSSTASPRGSDITDPRFHPRRFYMLPQEHGFYPHNDMVRLFNSSTGTFIRSRHSLLRYHRVLDSLDGLLLLQQHNSGRVRDIPICLLNPLTGDISELPPLVPSMRPYFSLHPDDREHAASLNFSEDGVITVMIALFKFSRIVFATTGDERWRVSTWDAKFPTMPSLSFQGKIYACYSLADWCTHDTIVKIFEIEPPVLGLDLSSLPPPKLIVRCAIGKITFYDSVDLIECDSEILVVCSKPSVTFSGIIVYKLADLVLGRVAPVASIGGNALFAGIPRSLSVSSGAVPGVVGDAVVQRHPMYGYLRQCRLDSGTWSGVAGGTVSRFYCRKQVER</sequence>
<reference evidence="3" key="1">
    <citation type="journal article" date="2012" name="Nature">
        <title>A physical, genetic and functional sequence assembly of the barley genome.</title>
        <authorList>
            <consortium name="The International Barley Genome Sequencing Consortium"/>
            <person name="Mayer K.F."/>
            <person name="Waugh R."/>
            <person name="Brown J.W."/>
            <person name="Schulman A."/>
            <person name="Langridge P."/>
            <person name="Platzer M."/>
            <person name="Fincher G.B."/>
            <person name="Muehlbauer G.J."/>
            <person name="Sato K."/>
            <person name="Close T.J."/>
            <person name="Wise R.P."/>
            <person name="Stein N."/>
        </authorList>
    </citation>
    <scope>NUCLEOTIDE SEQUENCE [LARGE SCALE GENOMIC DNA]</scope>
    <source>
        <strain evidence="3">cv. Morex</strain>
    </source>
</reference>
<dbReference type="EnsemblPlants" id="HORVU.MOREX.r3.2HG0194320.1">
    <property type="protein sequence ID" value="HORVU.MOREX.r3.2HG0194320.1"/>
    <property type="gene ID" value="HORVU.MOREX.r3.2HG0194320"/>
</dbReference>
<protein>
    <recommendedName>
        <fullName evidence="1">KIB1-4 beta-propeller domain-containing protein</fullName>
    </recommendedName>
</protein>
<evidence type="ECO:0000313" key="3">
    <source>
        <dbReference type="Proteomes" id="UP000011116"/>
    </source>
</evidence>
<dbReference type="PANTHER" id="PTHR33165">
    <property type="entry name" value="F-BOX DOMAIN CONTAINING PROTEIN-LIKE-RELATED"/>
    <property type="match status" value="1"/>
</dbReference>